<protein>
    <recommendedName>
        <fullName evidence="3">F-box domain-containing protein</fullName>
    </recommendedName>
</protein>
<dbReference type="EMBL" id="KV419449">
    <property type="protein sequence ID" value="KZS87444.1"/>
    <property type="molecule type" value="Genomic_DNA"/>
</dbReference>
<keyword evidence="2" id="KW-1185">Reference proteome</keyword>
<evidence type="ECO:0000313" key="1">
    <source>
        <dbReference type="EMBL" id="KZS87444.1"/>
    </source>
</evidence>
<dbReference type="Proteomes" id="UP000076722">
    <property type="component" value="Unassembled WGS sequence"/>
</dbReference>
<accession>A0A164N858</accession>
<evidence type="ECO:0000313" key="2">
    <source>
        <dbReference type="Proteomes" id="UP000076722"/>
    </source>
</evidence>
<name>A0A164N858_9AGAM</name>
<dbReference type="AlphaFoldDB" id="A0A164N858"/>
<organism evidence="1 2">
    <name type="scientific">Sistotremastrum niveocremeum HHB9708</name>
    <dbReference type="NCBI Taxonomy" id="1314777"/>
    <lineage>
        <taxon>Eukaryota</taxon>
        <taxon>Fungi</taxon>
        <taxon>Dikarya</taxon>
        <taxon>Basidiomycota</taxon>
        <taxon>Agaricomycotina</taxon>
        <taxon>Agaricomycetes</taxon>
        <taxon>Sistotremastrales</taxon>
        <taxon>Sistotremastraceae</taxon>
        <taxon>Sertulicium</taxon>
        <taxon>Sertulicium niveocremeum</taxon>
    </lineage>
</organism>
<evidence type="ECO:0008006" key="3">
    <source>
        <dbReference type="Google" id="ProtNLM"/>
    </source>
</evidence>
<reference evidence="1 2" key="1">
    <citation type="journal article" date="2016" name="Mol. Biol. Evol.">
        <title>Comparative Genomics of Early-Diverging Mushroom-Forming Fungi Provides Insights into the Origins of Lignocellulose Decay Capabilities.</title>
        <authorList>
            <person name="Nagy L.G."/>
            <person name="Riley R."/>
            <person name="Tritt A."/>
            <person name="Adam C."/>
            <person name="Daum C."/>
            <person name="Floudas D."/>
            <person name="Sun H."/>
            <person name="Yadav J.S."/>
            <person name="Pangilinan J."/>
            <person name="Larsson K.H."/>
            <person name="Matsuura K."/>
            <person name="Barry K."/>
            <person name="Labutti K."/>
            <person name="Kuo R."/>
            <person name="Ohm R.A."/>
            <person name="Bhattacharya S.S."/>
            <person name="Shirouzu T."/>
            <person name="Yoshinaga Y."/>
            <person name="Martin F.M."/>
            <person name="Grigoriev I.V."/>
            <person name="Hibbett D.S."/>
        </authorList>
    </citation>
    <scope>NUCLEOTIDE SEQUENCE [LARGE SCALE GENOMIC DNA]</scope>
    <source>
        <strain evidence="1 2">HHB9708</strain>
    </source>
</reference>
<sequence>MDSDHVVKALSEGQLIDALLSKMEARSVEMASEDRKLNDVLADAQNYYDGIQSDVQSRLTLLRARLNRKWNQLVPINCLPVDIFLRFLELYMEPDNWYELKDFNKERTILMSVCSSWREVVFNSPSLWSQFNLRMTRHEQERYMHRVGGAFLDLYKAFKPKPKNKTSPVPKCLPDEDCQGVANSKARVRSLNVVPLFFGDADIDMDVPLAVLFPQLTHLIFTDPPDADSPYYDYTPSWALFSPPNPPLTHLSFTYLCHLRDWDKLQSLREVAYSGKIYTDLLEALASLRALESLSLIGQCLNPQDSKMHPATLRSVRRLILQPQDDSTLGDLGLSMNLPSLTHLIGVIESRIFSESDYWEPFNRHSDFDRIVRLSSLLHLRLHPGFFLLTISSLNESSNLFKAKIVLSCPSGTEYTTSADGERMDCDKCLCDLQNCVYSIRTLVTGCANLTTVIIRADVAWEKRSDFLRCTFERLTVKGDQIDLPLLRVLEIQDCDILGEWIKPVLCSRLEAGIGLDSLVLDNVKVEPSDFDLASLNPFVRVLYRS</sequence>
<dbReference type="OrthoDB" id="3266451at2759"/>
<proteinExistence type="predicted"/>
<gene>
    <name evidence="1" type="ORF">SISNIDRAFT_491015</name>
</gene>